<feature type="compositionally biased region" description="Polar residues" evidence="1">
    <location>
        <begin position="657"/>
        <end position="671"/>
    </location>
</feature>
<feature type="region of interest" description="Disordered" evidence="1">
    <location>
        <begin position="585"/>
        <end position="740"/>
    </location>
</feature>
<feature type="region of interest" description="Disordered" evidence="1">
    <location>
        <begin position="303"/>
        <end position="339"/>
    </location>
</feature>
<feature type="compositionally biased region" description="Low complexity" evidence="1">
    <location>
        <begin position="602"/>
        <end position="622"/>
    </location>
</feature>
<name>A0AAE0M6H8_9PEZI</name>
<evidence type="ECO:0000256" key="1">
    <source>
        <dbReference type="SAM" id="MobiDB-lite"/>
    </source>
</evidence>
<feature type="compositionally biased region" description="Low complexity" evidence="1">
    <location>
        <begin position="62"/>
        <end position="83"/>
    </location>
</feature>
<reference evidence="2" key="1">
    <citation type="journal article" date="2023" name="Mol. Phylogenet. Evol.">
        <title>Genome-scale phylogeny and comparative genomics of the fungal order Sordariales.</title>
        <authorList>
            <person name="Hensen N."/>
            <person name="Bonometti L."/>
            <person name="Westerberg I."/>
            <person name="Brannstrom I.O."/>
            <person name="Guillou S."/>
            <person name="Cros-Aarteil S."/>
            <person name="Calhoun S."/>
            <person name="Haridas S."/>
            <person name="Kuo A."/>
            <person name="Mondo S."/>
            <person name="Pangilinan J."/>
            <person name="Riley R."/>
            <person name="LaButti K."/>
            <person name="Andreopoulos B."/>
            <person name="Lipzen A."/>
            <person name="Chen C."/>
            <person name="Yan M."/>
            <person name="Daum C."/>
            <person name="Ng V."/>
            <person name="Clum A."/>
            <person name="Steindorff A."/>
            <person name="Ohm R.A."/>
            <person name="Martin F."/>
            <person name="Silar P."/>
            <person name="Natvig D.O."/>
            <person name="Lalanne C."/>
            <person name="Gautier V."/>
            <person name="Ament-Velasquez S.L."/>
            <person name="Kruys A."/>
            <person name="Hutchinson M.I."/>
            <person name="Powell A.J."/>
            <person name="Barry K."/>
            <person name="Miller A.N."/>
            <person name="Grigoriev I.V."/>
            <person name="Debuchy R."/>
            <person name="Gladieux P."/>
            <person name="Hiltunen Thoren M."/>
            <person name="Johannesson H."/>
        </authorList>
    </citation>
    <scope>NUCLEOTIDE SEQUENCE</scope>
    <source>
        <strain evidence="2">SMH4131-1</strain>
    </source>
</reference>
<keyword evidence="3" id="KW-1185">Reference proteome</keyword>
<dbReference type="EMBL" id="JAUEPO010000006">
    <property type="protein sequence ID" value="KAK3319699.1"/>
    <property type="molecule type" value="Genomic_DNA"/>
</dbReference>
<reference evidence="2" key="2">
    <citation type="submission" date="2023-06" db="EMBL/GenBank/DDBJ databases">
        <authorList>
            <consortium name="Lawrence Berkeley National Laboratory"/>
            <person name="Haridas S."/>
            <person name="Hensen N."/>
            <person name="Bonometti L."/>
            <person name="Westerberg I."/>
            <person name="Brannstrom I.O."/>
            <person name="Guillou S."/>
            <person name="Cros-Aarteil S."/>
            <person name="Calhoun S."/>
            <person name="Kuo A."/>
            <person name="Mondo S."/>
            <person name="Pangilinan J."/>
            <person name="Riley R."/>
            <person name="Labutti K."/>
            <person name="Andreopoulos B."/>
            <person name="Lipzen A."/>
            <person name="Chen C."/>
            <person name="Yanf M."/>
            <person name="Daum C."/>
            <person name="Ng V."/>
            <person name="Clum A."/>
            <person name="Steindorff A."/>
            <person name="Ohm R."/>
            <person name="Martin F."/>
            <person name="Silar P."/>
            <person name="Natvig D."/>
            <person name="Lalanne C."/>
            <person name="Gautier V."/>
            <person name="Ament-Velasquez S.L."/>
            <person name="Kruys A."/>
            <person name="Hutchinson M.I."/>
            <person name="Powell A.J."/>
            <person name="Barry K."/>
            <person name="Miller A.N."/>
            <person name="Grigoriev I.V."/>
            <person name="Debuchy R."/>
            <person name="Gladieux P."/>
            <person name="Thoren M.H."/>
            <person name="Johannesson H."/>
        </authorList>
    </citation>
    <scope>NUCLEOTIDE SEQUENCE</scope>
    <source>
        <strain evidence="2">SMH4131-1</strain>
    </source>
</reference>
<feature type="compositionally biased region" description="Low complexity" evidence="1">
    <location>
        <begin position="723"/>
        <end position="733"/>
    </location>
</feature>
<protein>
    <submittedName>
        <fullName evidence="2">Uncharacterized protein</fullName>
    </submittedName>
</protein>
<accession>A0AAE0M6H8</accession>
<feature type="compositionally biased region" description="Low complexity" evidence="1">
    <location>
        <begin position="518"/>
        <end position="533"/>
    </location>
</feature>
<dbReference type="Proteomes" id="UP001286456">
    <property type="component" value="Unassembled WGS sequence"/>
</dbReference>
<feature type="compositionally biased region" description="Polar residues" evidence="1">
    <location>
        <begin position="546"/>
        <end position="556"/>
    </location>
</feature>
<gene>
    <name evidence="2" type="ORF">B0T19DRAFT_445502</name>
</gene>
<evidence type="ECO:0000313" key="3">
    <source>
        <dbReference type="Proteomes" id="UP001286456"/>
    </source>
</evidence>
<feature type="region of interest" description="Disordered" evidence="1">
    <location>
        <begin position="62"/>
        <end position="112"/>
    </location>
</feature>
<feature type="compositionally biased region" description="Polar residues" evidence="1">
    <location>
        <begin position="216"/>
        <end position="235"/>
    </location>
</feature>
<feature type="compositionally biased region" description="Acidic residues" evidence="1">
    <location>
        <begin position="508"/>
        <end position="517"/>
    </location>
</feature>
<comment type="caution">
    <text evidence="2">The sequence shown here is derived from an EMBL/GenBank/DDBJ whole genome shotgun (WGS) entry which is preliminary data.</text>
</comment>
<feature type="region of interest" description="Disordered" evidence="1">
    <location>
        <begin position="505"/>
        <end position="572"/>
    </location>
</feature>
<feature type="compositionally biased region" description="Low complexity" evidence="1">
    <location>
        <begin position="90"/>
        <end position="105"/>
    </location>
</feature>
<feature type="compositionally biased region" description="Polar residues" evidence="1">
    <location>
        <begin position="631"/>
        <end position="640"/>
    </location>
</feature>
<feature type="compositionally biased region" description="Basic and acidic residues" evidence="1">
    <location>
        <begin position="320"/>
        <end position="329"/>
    </location>
</feature>
<feature type="region of interest" description="Disordered" evidence="1">
    <location>
        <begin position="209"/>
        <end position="241"/>
    </location>
</feature>
<organism evidence="2 3">
    <name type="scientific">Cercophora scortea</name>
    <dbReference type="NCBI Taxonomy" id="314031"/>
    <lineage>
        <taxon>Eukaryota</taxon>
        <taxon>Fungi</taxon>
        <taxon>Dikarya</taxon>
        <taxon>Ascomycota</taxon>
        <taxon>Pezizomycotina</taxon>
        <taxon>Sordariomycetes</taxon>
        <taxon>Sordariomycetidae</taxon>
        <taxon>Sordariales</taxon>
        <taxon>Lasiosphaeriaceae</taxon>
        <taxon>Cercophora</taxon>
    </lineage>
</organism>
<dbReference type="AlphaFoldDB" id="A0AAE0M6H8"/>
<sequence length="823" mass="91309">MPLGYVDTYSSGAEPLPLEIFYTYDKSWKNESERRAVINVFRDFAAAYNSFIDRSTASGGVAVTSESSPATSSSWSKVSTPTVGDLEEQSGASRASSSSPKPGSSNERDDILCRRIIVPKPRSGEVKRYEDYSKVTVYVGPQSSNSSSHCLTWPVQIFFNQNGFITSTIPRKREGMALLPSEGNRIKEARYINLAAIILPADEVDVKGKGVADADTPSNAPSDTMASGTATPSNRSEARSIGPVALSPTSTFSEIRHPPESVAARGLPGASSIGLSLLGSPSQETFTHSIDGEQSIGTLISSRTLRGPLPGTDGAPGSLTDRRAAEASSHRFTGSGLGPHCPFTKEKVRVEHHSTPYESNNPRDWPLRVQMGLSICDTYEEMVEHGQCPIQVHCPVRGWLWVPRRILRLTYRDEPPSRTEAALDSARAIARSLECEVVSHHRRGSLFWPREWLDTAPKAPAPRPAHDSMIIAVEPVDPWDRLRARGRRVHFDDPFRRFFPRGWHESDDSSDFDDSSDESSSSSDESDSSSSDSESSDSEDDYKFYSCSTHNYPRTRSSQRKLRLRGGIQSEHDLLKKAMRERRRYNDAGPDPRWPSHRFFEPPTFRPGGRPSSSRPSFGGERTFLAEPSHRSSTGLNQLNHGGRRGPATEPTHRTSYRYNISPSLSRSDPSNVFPRPIPESSRRGRPNSGRGTMASSSTPRDDEPQPRPQTRHAHNHDHSNEHISTTNNTPTSNHHHRYTHFSSPISARHHEAWHRFRLSQMTGERTGHSDRVFEADDGHGEQIGLLKRSSTTRHRELGTGLDQSVPWWMGSVGQGDCESFGV</sequence>
<evidence type="ECO:0000313" key="2">
    <source>
        <dbReference type="EMBL" id="KAK3319699.1"/>
    </source>
</evidence>
<proteinExistence type="predicted"/>